<evidence type="ECO:0000256" key="1">
    <source>
        <dbReference type="ARBA" id="ARBA00001561"/>
    </source>
</evidence>
<dbReference type="InterPro" id="IPR002477">
    <property type="entry name" value="Peptidoglycan-bd-like"/>
</dbReference>
<proteinExistence type="inferred from homology"/>
<dbReference type="PANTHER" id="PTHR30417:SF1">
    <property type="entry name" value="N-ACETYLMURAMOYL-L-ALANINE AMIDASE AMID"/>
    <property type="match status" value="1"/>
</dbReference>
<dbReference type="GO" id="GO:0008745">
    <property type="term" value="F:N-acetylmuramoyl-L-alanine amidase activity"/>
    <property type="evidence" value="ECO:0007669"/>
    <property type="project" value="UniProtKB-EC"/>
</dbReference>
<evidence type="ECO:0000259" key="6">
    <source>
        <dbReference type="SMART" id="SM00644"/>
    </source>
</evidence>
<dbReference type="Pfam" id="PF01510">
    <property type="entry name" value="Amidase_2"/>
    <property type="match status" value="1"/>
</dbReference>
<comment type="caution">
    <text evidence="7">The sequence shown here is derived from an EMBL/GenBank/DDBJ whole genome shotgun (WGS) entry which is preliminary data.</text>
</comment>
<dbReference type="RefSeq" id="WP_304420678.1">
    <property type="nucleotide sequence ID" value="NZ_JANCMU010000003.1"/>
</dbReference>
<evidence type="ECO:0000256" key="4">
    <source>
        <dbReference type="ARBA" id="ARBA00022801"/>
    </source>
</evidence>
<dbReference type="CDD" id="cd06583">
    <property type="entry name" value="PGRP"/>
    <property type="match status" value="1"/>
</dbReference>
<dbReference type="AlphaFoldDB" id="A0A9X4RVV1"/>
<gene>
    <name evidence="7" type="ORF">NMK71_07215</name>
</gene>
<dbReference type="InterPro" id="IPR051206">
    <property type="entry name" value="NAMLAA_amidase_2"/>
</dbReference>
<keyword evidence="4" id="KW-0378">Hydrolase</keyword>
<dbReference type="FunFam" id="3.40.80.10:FF:000003">
    <property type="entry name" value="N-acetylmuramoyl-L-alanine amidase"/>
    <property type="match status" value="1"/>
</dbReference>
<evidence type="ECO:0000256" key="3">
    <source>
        <dbReference type="ARBA" id="ARBA00011901"/>
    </source>
</evidence>
<dbReference type="Gene3D" id="1.10.101.10">
    <property type="entry name" value="PGBD-like superfamily/PGBD"/>
    <property type="match status" value="1"/>
</dbReference>
<dbReference type="EC" id="3.5.1.28" evidence="3"/>
<dbReference type="PROSITE" id="PS51257">
    <property type="entry name" value="PROKAR_LIPOPROTEIN"/>
    <property type="match status" value="1"/>
</dbReference>
<name>A0A9X4RVV1_9FLAO</name>
<sequence length="303" mass="35177">MKHILWAIMPMIFLASCATPQIQTKVVEKVIRDTVYLEHAQDAQGHDIESSILKNYKISNQHYPAKGQDYRQKFLIMHYTALHNDKSAEVLTQQAVSSHYLIKDYNDDEIYVLVGENERAWHAGVSSWLDRTNINDSSIGIEIVNLGYSTIDGKMRFYPYPEHQFKKVAELAQDIVRRYEIDPTFVLGHSDVAPTRKEDPGAFFPWKRLYEEYGVGAWYNDVDKYKFLPKYSASDYNKSSFIKSVQADLAKYGYGVKQTGTWDDQTRRVIMAFQLHFRPSNYSGQLDAETWAILQALNDKYRK</sequence>
<comment type="similarity">
    <text evidence="2">Belongs to the N-acetylmuramoyl-L-alanine amidase 2 family.</text>
</comment>
<dbReference type="Proteomes" id="UP001152599">
    <property type="component" value="Unassembled WGS sequence"/>
</dbReference>
<reference evidence="7" key="1">
    <citation type="submission" date="2022-07" db="EMBL/GenBank/DDBJ databases">
        <title>Description and genome-wide analysis of Profundicola chukchiensis gen. nov., sp. nov., marine bacteria isolated from bottom sediments of the Chukchi Sea.</title>
        <authorList>
            <person name="Romanenko L."/>
            <person name="Otstavnykh N."/>
            <person name="Kurilenko V."/>
            <person name="Eremeev V."/>
            <person name="Velansky P."/>
            <person name="Mikhailov V."/>
            <person name="Isaeva M."/>
        </authorList>
    </citation>
    <scope>NUCLEOTIDE SEQUENCE</scope>
    <source>
        <strain evidence="7">KMM 9713</strain>
    </source>
</reference>
<dbReference type="GO" id="GO:0019867">
    <property type="term" value="C:outer membrane"/>
    <property type="evidence" value="ECO:0007669"/>
    <property type="project" value="TreeGrafter"/>
</dbReference>
<dbReference type="GO" id="GO:0009254">
    <property type="term" value="P:peptidoglycan turnover"/>
    <property type="evidence" value="ECO:0007669"/>
    <property type="project" value="TreeGrafter"/>
</dbReference>
<dbReference type="Gene3D" id="3.40.80.10">
    <property type="entry name" value="Peptidoglycan recognition protein-like"/>
    <property type="match status" value="1"/>
</dbReference>
<keyword evidence="8" id="KW-1185">Reference proteome</keyword>
<dbReference type="InterPro" id="IPR036505">
    <property type="entry name" value="Amidase/PGRP_sf"/>
</dbReference>
<dbReference type="SUPFAM" id="SSF55846">
    <property type="entry name" value="N-acetylmuramoyl-L-alanine amidase-like"/>
    <property type="match status" value="1"/>
</dbReference>
<dbReference type="GO" id="GO:0071555">
    <property type="term" value="P:cell wall organization"/>
    <property type="evidence" value="ECO:0007669"/>
    <property type="project" value="UniProtKB-KW"/>
</dbReference>
<dbReference type="GO" id="GO:0009253">
    <property type="term" value="P:peptidoglycan catabolic process"/>
    <property type="evidence" value="ECO:0007669"/>
    <property type="project" value="InterPro"/>
</dbReference>
<feature type="domain" description="N-acetylmuramoyl-L-alanine amidase" evidence="6">
    <location>
        <begin position="60"/>
        <end position="201"/>
    </location>
</feature>
<evidence type="ECO:0000256" key="2">
    <source>
        <dbReference type="ARBA" id="ARBA00007553"/>
    </source>
</evidence>
<dbReference type="InterPro" id="IPR002502">
    <property type="entry name" value="Amidase_domain"/>
</dbReference>
<organism evidence="7 8">
    <name type="scientific">Profundicola chukchiensis</name>
    <dbReference type="NCBI Taxonomy" id="2961959"/>
    <lineage>
        <taxon>Bacteria</taxon>
        <taxon>Pseudomonadati</taxon>
        <taxon>Bacteroidota</taxon>
        <taxon>Flavobacteriia</taxon>
        <taxon>Flavobacteriales</taxon>
        <taxon>Weeksellaceae</taxon>
        <taxon>Profundicola</taxon>
    </lineage>
</organism>
<keyword evidence="5" id="KW-0961">Cell wall biogenesis/degradation</keyword>
<dbReference type="InterPro" id="IPR036366">
    <property type="entry name" value="PGBDSf"/>
</dbReference>
<dbReference type="InterPro" id="IPR036365">
    <property type="entry name" value="PGBD-like_sf"/>
</dbReference>
<evidence type="ECO:0000313" key="8">
    <source>
        <dbReference type="Proteomes" id="UP001152599"/>
    </source>
</evidence>
<accession>A0A9X4RVV1</accession>
<dbReference type="Pfam" id="PF01471">
    <property type="entry name" value="PG_binding_1"/>
    <property type="match status" value="1"/>
</dbReference>
<comment type="catalytic activity">
    <reaction evidence="1">
        <text>Hydrolyzes the link between N-acetylmuramoyl residues and L-amino acid residues in certain cell-wall glycopeptides.</text>
        <dbReference type="EC" id="3.5.1.28"/>
    </reaction>
</comment>
<protein>
    <recommendedName>
        <fullName evidence="3">N-acetylmuramoyl-L-alanine amidase</fullName>
        <ecNumber evidence="3">3.5.1.28</ecNumber>
    </recommendedName>
</protein>
<dbReference type="SMART" id="SM00644">
    <property type="entry name" value="Ami_2"/>
    <property type="match status" value="1"/>
</dbReference>
<dbReference type="EMBL" id="JANCMU010000003">
    <property type="protein sequence ID" value="MDG4946200.1"/>
    <property type="molecule type" value="Genomic_DNA"/>
</dbReference>
<dbReference type="SUPFAM" id="SSF47090">
    <property type="entry name" value="PGBD-like"/>
    <property type="match status" value="1"/>
</dbReference>
<dbReference type="PANTHER" id="PTHR30417">
    <property type="entry name" value="N-ACETYLMURAMOYL-L-ALANINE AMIDASE AMID"/>
    <property type="match status" value="1"/>
</dbReference>
<evidence type="ECO:0000256" key="5">
    <source>
        <dbReference type="ARBA" id="ARBA00023316"/>
    </source>
</evidence>
<evidence type="ECO:0000313" key="7">
    <source>
        <dbReference type="EMBL" id="MDG4946200.1"/>
    </source>
</evidence>